<dbReference type="PANTHER" id="PTHR41807:SF1">
    <property type="entry name" value="GLUTATHIONE TRANSFERASE 3"/>
    <property type="match status" value="1"/>
</dbReference>
<gene>
    <name evidence="3" type="ORF">M409DRAFT_69803</name>
</gene>
<organism evidence="3 4">
    <name type="scientific">Zasmidium cellare ATCC 36951</name>
    <dbReference type="NCBI Taxonomy" id="1080233"/>
    <lineage>
        <taxon>Eukaryota</taxon>
        <taxon>Fungi</taxon>
        <taxon>Dikarya</taxon>
        <taxon>Ascomycota</taxon>
        <taxon>Pezizomycotina</taxon>
        <taxon>Dothideomycetes</taxon>
        <taxon>Dothideomycetidae</taxon>
        <taxon>Mycosphaerellales</taxon>
        <taxon>Mycosphaerellaceae</taxon>
        <taxon>Zasmidium</taxon>
    </lineage>
</organism>
<dbReference type="PANTHER" id="PTHR41807">
    <property type="entry name" value="GLUTATHIONE TRANSFERASE 3"/>
    <property type="match status" value="1"/>
</dbReference>
<keyword evidence="2" id="KW-1133">Transmembrane helix</keyword>
<feature type="transmembrane region" description="Helical" evidence="2">
    <location>
        <begin position="266"/>
        <end position="285"/>
    </location>
</feature>
<dbReference type="InterPro" id="IPR038872">
    <property type="entry name" value="Put_GTT3"/>
</dbReference>
<keyword evidence="2" id="KW-0812">Transmembrane</keyword>
<dbReference type="GeneID" id="54571719"/>
<proteinExistence type="predicted"/>
<dbReference type="Proteomes" id="UP000799537">
    <property type="component" value="Unassembled WGS sequence"/>
</dbReference>
<name>A0A6A6C378_ZASCE</name>
<dbReference type="OrthoDB" id="4034134at2759"/>
<dbReference type="GO" id="GO:0016020">
    <property type="term" value="C:membrane"/>
    <property type="evidence" value="ECO:0007669"/>
    <property type="project" value="TreeGrafter"/>
</dbReference>
<evidence type="ECO:0000256" key="2">
    <source>
        <dbReference type="SAM" id="Phobius"/>
    </source>
</evidence>
<sequence length="370" mass="40582">MSHSWLQRQRKQALLDLCGEAGLPQNDELLKDDLVALLETTLTQNPDRLSRVPAFEDYYGKRARTPGRPPKERESVFVPSGEDEIDVKSAVKPKARRATKVKQEQEEPDPISSPIAAASSSARKAIATVSSTVSSALSPSGQLVSRTPAPRPSTRRRSELPGPPSPSDVADVVEYESTKFASGVRDLYARSGITENIENLRELLSSVNAIQLSFLLLEAFALQRRVLPWRYMFDIPATGLTPSIAVFLPDLFVLLTGFYWSTTLLWSATSIFVPVLFAYFYNLTFRDVKRGNARVTVARYAADPFTYNIVKALATWLVYVKGVNFGFIDPEVADRVDLAVYGGSTAMLVGSAVGALAALYEAAQKKTVAA</sequence>
<keyword evidence="2" id="KW-0472">Membrane</keyword>
<feature type="region of interest" description="Disordered" evidence="1">
    <location>
        <begin position="137"/>
        <end position="168"/>
    </location>
</feature>
<feature type="transmembrane region" description="Helical" evidence="2">
    <location>
        <begin position="339"/>
        <end position="360"/>
    </location>
</feature>
<feature type="compositionally biased region" description="Basic residues" evidence="1">
    <location>
        <begin position="91"/>
        <end position="100"/>
    </location>
</feature>
<evidence type="ECO:0000313" key="4">
    <source>
        <dbReference type="Proteomes" id="UP000799537"/>
    </source>
</evidence>
<feature type="transmembrane region" description="Helical" evidence="2">
    <location>
        <begin position="297"/>
        <end position="319"/>
    </location>
</feature>
<dbReference type="EMBL" id="ML993619">
    <property type="protein sequence ID" value="KAF2161465.1"/>
    <property type="molecule type" value="Genomic_DNA"/>
</dbReference>
<reference evidence="3" key="1">
    <citation type="journal article" date="2020" name="Stud. Mycol.">
        <title>101 Dothideomycetes genomes: a test case for predicting lifestyles and emergence of pathogens.</title>
        <authorList>
            <person name="Haridas S."/>
            <person name="Albert R."/>
            <person name="Binder M."/>
            <person name="Bloem J."/>
            <person name="Labutti K."/>
            <person name="Salamov A."/>
            <person name="Andreopoulos B."/>
            <person name="Baker S."/>
            <person name="Barry K."/>
            <person name="Bills G."/>
            <person name="Bluhm B."/>
            <person name="Cannon C."/>
            <person name="Castanera R."/>
            <person name="Culley D."/>
            <person name="Daum C."/>
            <person name="Ezra D."/>
            <person name="Gonzalez J."/>
            <person name="Henrissat B."/>
            <person name="Kuo A."/>
            <person name="Liang C."/>
            <person name="Lipzen A."/>
            <person name="Lutzoni F."/>
            <person name="Magnuson J."/>
            <person name="Mondo S."/>
            <person name="Nolan M."/>
            <person name="Ohm R."/>
            <person name="Pangilinan J."/>
            <person name="Park H.-J."/>
            <person name="Ramirez L."/>
            <person name="Alfaro M."/>
            <person name="Sun H."/>
            <person name="Tritt A."/>
            <person name="Yoshinaga Y."/>
            <person name="Zwiers L.-H."/>
            <person name="Turgeon B."/>
            <person name="Goodwin S."/>
            <person name="Spatafora J."/>
            <person name="Crous P."/>
            <person name="Grigoriev I."/>
        </authorList>
    </citation>
    <scope>NUCLEOTIDE SEQUENCE</scope>
    <source>
        <strain evidence="3">ATCC 36951</strain>
    </source>
</reference>
<feature type="compositionally biased region" description="Low complexity" evidence="1">
    <location>
        <begin position="137"/>
        <end position="148"/>
    </location>
</feature>
<protein>
    <submittedName>
        <fullName evidence="3">Uncharacterized protein</fullName>
    </submittedName>
</protein>
<evidence type="ECO:0000313" key="3">
    <source>
        <dbReference type="EMBL" id="KAF2161465.1"/>
    </source>
</evidence>
<accession>A0A6A6C378</accession>
<feature type="region of interest" description="Disordered" evidence="1">
    <location>
        <begin position="60"/>
        <end position="118"/>
    </location>
</feature>
<evidence type="ECO:0000256" key="1">
    <source>
        <dbReference type="SAM" id="MobiDB-lite"/>
    </source>
</evidence>
<dbReference type="RefSeq" id="XP_033662354.1">
    <property type="nucleotide sequence ID" value="XM_033818447.1"/>
</dbReference>
<keyword evidence="4" id="KW-1185">Reference proteome</keyword>
<dbReference type="AlphaFoldDB" id="A0A6A6C378"/>